<dbReference type="GO" id="GO:0006397">
    <property type="term" value="P:mRNA processing"/>
    <property type="evidence" value="ECO:0007669"/>
    <property type="project" value="UniProtKB-KW"/>
</dbReference>
<dbReference type="InterPro" id="IPR036875">
    <property type="entry name" value="Znf_CCHC_sf"/>
</dbReference>
<feature type="compositionally biased region" description="Basic and acidic residues" evidence="3">
    <location>
        <begin position="53"/>
        <end position="66"/>
    </location>
</feature>
<evidence type="ECO:0000313" key="6">
    <source>
        <dbReference type="Proteomes" id="UP000292082"/>
    </source>
</evidence>
<evidence type="ECO:0000256" key="3">
    <source>
        <dbReference type="SAM" id="MobiDB-lite"/>
    </source>
</evidence>
<keyword evidence="1" id="KW-0507">mRNA processing</keyword>
<dbReference type="PROSITE" id="PS50158">
    <property type="entry name" value="ZF_CCHC"/>
    <property type="match status" value="1"/>
</dbReference>
<dbReference type="EMBL" id="ML145235">
    <property type="protein sequence ID" value="TBU52829.1"/>
    <property type="molecule type" value="Genomic_DNA"/>
</dbReference>
<reference evidence="5 6" key="1">
    <citation type="submission" date="2019-01" db="EMBL/GenBank/DDBJ databases">
        <title>Draft genome sequences of three monokaryotic isolates of the white-rot basidiomycete fungus Dichomitus squalens.</title>
        <authorList>
            <consortium name="DOE Joint Genome Institute"/>
            <person name="Lopez S.C."/>
            <person name="Andreopoulos B."/>
            <person name="Pangilinan J."/>
            <person name="Lipzen A."/>
            <person name="Riley R."/>
            <person name="Ahrendt S."/>
            <person name="Ng V."/>
            <person name="Barry K."/>
            <person name="Daum C."/>
            <person name="Grigoriev I.V."/>
            <person name="Hilden K.S."/>
            <person name="Makela M.R."/>
            <person name="de Vries R.P."/>
        </authorList>
    </citation>
    <scope>NUCLEOTIDE SEQUENCE [LARGE SCALE GENOMIC DNA]</scope>
    <source>
        <strain evidence="5 6">CBS 464.89</strain>
    </source>
</reference>
<sequence length="275" mass="30666">MRAYSVREAAEIIEIADKVGRGRYSRQGNEPRGRKRDNWSPSRTGGYQKQYPRRSEHENRQSDQRRSQGHNGGRTHQARSGKSEKSSGKAKRSSRTRNEPRLSSRERAELREQGKCFLCKETGHYANACPKANLVKSDKKGKPPGLTSYSVEIGGHSLAEQLRELAATTETSAGIDLHYVETAWDDMPDLQSVSNSSESENSDWSDTEGSVLTEWENEADGHALAGYFDDEANGEVPVLNPVRRVDPGFGLELPLIRSGERRIGDLYASSLQRGM</sequence>
<dbReference type="Pfam" id="PF00098">
    <property type="entry name" value="zf-CCHC"/>
    <property type="match status" value="1"/>
</dbReference>
<evidence type="ECO:0000256" key="1">
    <source>
        <dbReference type="ARBA" id="ARBA00022664"/>
    </source>
</evidence>
<name>A0A4Q9PDE0_9APHY</name>
<dbReference type="GO" id="GO:0008270">
    <property type="term" value="F:zinc ion binding"/>
    <property type="evidence" value="ECO:0007669"/>
    <property type="project" value="UniProtKB-KW"/>
</dbReference>
<proteinExistence type="predicted"/>
<keyword evidence="2" id="KW-0862">Zinc</keyword>
<dbReference type="SUPFAM" id="SSF57756">
    <property type="entry name" value="Retrovirus zinc finger-like domains"/>
    <property type="match status" value="1"/>
</dbReference>
<dbReference type="SMART" id="SM00343">
    <property type="entry name" value="ZnF_C2HC"/>
    <property type="match status" value="1"/>
</dbReference>
<keyword evidence="6" id="KW-1185">Reference proteome</keyword>
<gene>
    <name evidence="5" type="ORF">BD310DRAFT_995784</name>
</gene>
<feature type="compositionally biased region" description="Basic and acidic residues" evidence="3">
    <location>
        <begin position="29"/>
        <end position="38"/>
    </location>
</feature>
<evidence type="ECO:0000313" key="5">
    <source>
        <dbReference type="EMBL" id="TBU52829.1"/>
    </source>
</evidence>
<accession>A0A4Q9PDE0</accession>
<feature type="region of interest" description="Disordered" evidence="3">
    <location>
        <begin position="13"/>
        <end position="108"/>
    </location>
</feature>
<evidence type="ECO:0000259" key="4">
    <source>
        <dbReference type="PROSITE" id="PS50158"/>
    </source>
</evidence>
<dbReference type="AlphaFoldDB" id="A0A4Q9PDE0"/>
<dbReference type="GO" id="GO:0003676">
    <property type="term" value="F:nucleic acid binding"/>
    <property type="evidence" value="ECO:0007669"/>
    <property type="project" value="InterPro"/>
</dbReference>
<feature type="compositionally biased region" description="Basic and acidic residues" evidence="3">
    <location>
        <begin position="96"/>
        <end position="108"/>
    </location>
</feature>
<dbReference type="Gene3D" id="4.10.60.10">
    <property type="entry name" value="Zinc finger, CCHC-type"/>
    <property type="match status" value="1"/>
</dbReference>
<keyword evidence="2" id="KW-0863">Zinc-finger</keyword>
<dbReference type="Proteomes" id="UP000292082">
    <property type="component" value="Unassembled WGS sequence"/>
</dbReference>
<feature type="domain" description="CCHC-type" evidence="4">
    <location>
        <begin position="115"/>
        <end position="131"/>
    </location>
</feature>
<evidence type="ECO:0000256" key="2">
    <source>
        <dbReference type="PROSITE-ProRule" id="PRU00047"/>
    </source>
</evidence>
<protein>
    <recommendedName>
        <fullName evidence="4">CCHC-type domain-containing protein</fullName>
    </recommendedName>
</protein>
<dbReference type="InterPro" id="IPR001878">
    <property type="entry name" value="Znf_CCHC"/>
</dbReference>
<keyword evidence="2" id="KW-0479">Metal-binding</keyword>
<organism evidence="5 6">
    <name type="scientific">Dichomitus squalens</name>
    <dbReference type="NCBI Taxonomy" id="114155"/>
    <lineage>
        <taxon>Eukaryota</taxon>
        <taxon>Fungi</taxon>
        <taxon>Dikarya</taxon>
        <taxon>Basidiomycota</taxon>
        <taxon>Agaricomycotina</taxon>
        <taxon>Agaricomycetes</taxon>
        <taxon>Polyporales</taxon>
        <taxon>Polyporaceae</taxon>
        <taxon>Dichomitus</taxon>
    </lineage>
</organism>